<accession>A0A7I8KHB7</accession>
<protein>
    <submittedName>
        <fullName evidence="1">Uncharacterized protein</fullName>
    </submittedName>
</protein>
<dbReference type="Proteomes" id="UP000663760">
    <property type="component" value="Chromosome 6"/>
</dbReference>
<evidence type="ECO:0000313" key="1">
    <source>
        <dbReference type="EMBL" id="CAA7397207.1"/>
    </source>
</evidence>
<dbReference type="AlphaFoldDB" id="A0A7I8KHB7"/>
<sequence length="18" mass="2246">MLIKSTQRFYYLTCDSYL</sequence>
<dbReference type="EMBL" id="LR746269">
    <property type="protein sequence ID" value="CAA7397207.1"/>
    <property type="molecule type" value="Genomic_DNA"/>
</dbReference>
<gene>
    <name evidence="1" type="ORF">SI8410_06007872</name>
</gene>
<organism evidence="1 2">
    <name type="scientific">Spirodela intermedia</name>
    <name type="common">Intermediate duckweed</name>
    <dbReference type="NCBI Taxonomy" id="51605"/>
    <lineage>
        <taxon>Eukaryota</taxon>
        <taxon>Viridiplantae</taxon>
        <taxon>Streptophyta</taxon>
        <taxon>Embryophyta</taxon>
        <taxon>Tracheophyta</taxon>
        <taxon>Spermatophyta</taxon>
        <taxon>Magnoliopsida</taxon>
        <taxon>Liliopsida</taxon>
        <taxon>Araceae</taxon>
        <taxon>Lemnoideae</taxon>
        <taxon>Spirodela</taxon>
    </lineage>
</organism>
<reference evidence="1" key="1">
    <citation type="submission" date="2020-02" db="EMBL/GenBank/DDBJ databases">
        <authorList>
            <person name="Scholz U."/>
            <person name="Mascher M."/>
            <person name="Fiebig A."/>
        </authorList>
    </citation>
    <scope>NUCLEOTIDE SEQUENCE</scope>
</reference>
<keyword evidence="2" id="KW-1185">Reference proteome</keyword>
<name>A0A7I8KHB7_SPIIN</name>
<evidence type="ECO:0000313" key="2">
    <source>
        <dbReference type="Proteomes" id="UP000663760"/>
    </source>
</evidence>
<proteinExistence type="predicted"/>